<organism evidence="3 4">
    <name type="scientific">Ursidibacter maritimus</name>
    <dbReference type="NCBI Taxonomy" id="1331689"/>
    <lineage>
        <taxon>Bacteria</taxon>
        <taxon>Pseudomonadati</taxon>
        <taxon>Pseudomonadota</taxon>
        <taxon>Gammaproteobacteria</taxon>
        <taxon>Pasteurellales</taxon>
        <taxon>Pasteurellaceae</taxon>
        <taxon>Ursidibacter</taxon>
    </lineage>
</organism>
<reference evidence="3 5" key="1">
    <citation type="journal article" date="2021" name="Mol. Ecol.">
        <title>Polar bear-adapted Ursidibacter maritimus are remarkably conserved after generations in captivity.</title>
        <authorList>
            <person name="Espinosa-Gongora C."/>
            <person name="Hansen M.J."/>
            <person name="Bertelsen M.F."/>
            <person name="Bojesen A.M."/>
        </authorList>
    </citation>
    <scope>NUCLEOTIDE SEQUENCE</scope>
    <source>
        <strain evidence="3">Pb43105x</strain>
        <strain evidence="2 5">Pb43106</strain>
    </source>
</reference>
<evidence type="ECO:0000313" key="2">
    <source>
        <dbReference type="EMBL" id="MBV6531219.1"/>
    </source>
</evidence>
<evidence type="ECO:0000313" key="4">
    <source>
        <dbReference type="Proteomes" id="UP000732858"/>
    </source>
</evidence>
<dbReference type="Proteomes" id="UP000732858">
    <property type="component" value="Unassembled WGS sequence"/>
</dbReference>
<evidence type="ECO:0000256" key="1">
    <source>
        <dbReference type="SAM" id="SignalP"/>
    </source>
</evidence>
<accession>A0A949T8Q3</accession>
<keyword evidence="5" id="KW-1185">Reference proteome</keyword>
<feature type="chain" id="PRO_5037392875" evidence="1">
    <location>
        <begin position="22"/>
        <end position="189"/>
    </location>
</feature>
<sequence length="189" mass="21330">MKKVYKSVLLLLSLTASVANAGLLSITQQEINQYLDTRLAEKIPLKDSIGIPNLFELDYHLHNLATQIGQTPEKRVEIGGIVDGLLRLKGKSYNIKAHLNLDTVPFYDQAKGAIFLKDVRLKNWYITPEKYQNELQTFLPALESGLADVLEHYPVYTLDENKTKEAIFKKVGKSIIIEKGALQLETSIF</sequence>
<evidence type="ECO:0000313" key="5">
    <source>
        <dbReference type="Proteomes" id="UP001196379"/>
    </source>
</evidence>
<dbReference type="Gene3D" id="3.15.10.40">
    <property type="entry name" value="Uncharacterised protein PF07273, DUF1439"/>
    <property type="match status" value="1"/>
</dbReference>
<feature type="signal peptide" evidence="1">
    <location>
        <begin position="1"/>
        <end position="21"/>
    </location>
</feature>
<proteinExistence type="predicted"/>
<keyword evidence="1" id="KW-0732">Signal</keyword>
<gene>
    <name evidence="2" type="ORF">HT657_03500</name>
    <name evidence="3" type="ORF">HT672_06835</name>
</gene>
<dbReference type="Proteomes" id="UP001196379">
    <property type="component" value="Unassembled WGS sequence"/>
</dbReference>
<dbReference type="RefSeq" id="WP_157403272.1">
    <property type="nucleotide sequence ID" value="NZ_JABULY010000001.1"/>
</dbReference>
<name>A0A949T8Q3_9PAST</name>
<dbReference type="OrthoDB" id="5688063at2"/>
<evidence type="ECO:0000313" key="3">
    <source>
        <dbReference type="EMBL" id="MBV6546998.1"/>
    </source>
</evidence>
<dbReference type="EMBL" id="JABUMC010000013">
    <property type="protein sequence ID" value="MBV6546998.1"/>
    <property type="molecule type" value="Genomic_DNA"/>
</dbReference>
<dbReference type="EMBL" id="JABULY010000001">
    <property type="protein sequence ID" value="MBV6531219.1"/>
    <property type="molecule type" value="Genomic_DNA"/>
</dbReference>
<dbReference type="InterPro" id="IPR010835">
    <property type="entry name" value="DUF1439"/>
</dbReference>
<dbReference type="AlphaFoldDB" id="A0A949T8Q3"/>
<dbReference type="Pfam" id="PF07273">
    <property type="entry name" value="DUF1439"/>
    <property type="match status" value="1"/>
</dbReference>
<dbReference type="GeneID" id="65549154"/>
<protein>
    <submittedName>
        <fullName evidence="3">DUF1439 domain-containing protein</fullName>
    </submittedName>
</protein>
<comment type="caution">
    <text evidence="3">The sequence shown here is derived from an EMBL/GenBank/DDBJ whole genome shotgun (WGS) entry which is preliminary data.</text>
</comment>